<keyword evidence="1" id="KW-0472">Membrane</keyword>
<dbReference type="Gene3D" id="1.10.3950.10">
    <property type="entry name" value="putative ecf-type sigma factor negative effector from bacillus cereus"/>
    <property type="match status" value="1"/>
</dbReference>
<keyword evidence="1" id="KW-0812">Transmembrane</keyword>
<accession>A0A9X6YN68</accession>
<dbReference type="RefSeq" id="WP_098126202.1">
    <property type="nucleotide sequence ID" value="NZ_NUAN01000049.1"/>
</dbReference>
<evidence type="ECO:0000313" key="2">
    <source>
        <dbReference type="EMBL" id="PEN99931.1"/>
    </source>
</evidence>
<dbReference type="EMBL" id="NUAN01000049">
    <property type="protein sequence ID" value="PEN99931.1"/>
    <property type="molecule type" value="Genomic_DNA"/>
</dbReference>
<feature type="transmembrane region" description="Helical" evidence="1">
    <location>
        <begin position="50"/>
        <end position="72"/>
    </location>
</feature>
<name>A0A9X6YN68_BACCE</name>
<dbReference type="AlphaFoldDB" id="A0A9X6YN68"/>
<organism evidence="2 3">
    <name type="scientific">Bacillus cereus</name>
    <dbReference type="NCBI Taxonomy" id="1396"/>
    <lineage>
        <taxon>Bacteria</taxon>
        <taxon>Bacillati</taxon>
        <taxon>Bacillota</taxon>
        <taxon>Bacilli</taxon>
        <taxon>Bacillales</taxon>
        <taxon>Bacillaceae</taxon>
        <taxon>Bacillus</taxon>
        <taxon>Bacillus cereus group</taxon>
    </lineage>
</organism>
<gene>
    <name evidence="2" type="ORF">CN553_08425</name>
</gene>
<evidence type="ECO:0008006" key="4">
    <source>
        <dbReference type="Google" id="ProtNLM"/>
    </source>
</evidence>
<reference evidence="2 3" key="1">
    <citation type="submission" date="2017-09" db="EMBL/GenBank/DDBJ databases">
        <title>Large-scale bioinformatics analysis of Bacillus genomes uncovers conserved roles of natural products in bacterial physiology.</title>
        <authorList>
            <consortium name="Agbiome Team Llc"/>
            <person name="Bleich R.M."/>
            <person name="Kirk G.J."/>
            <person name="Santa Maria K.C."/>
            <person name="Allen S.E."/>
            <person name="Farag S."/>
            <person name="Shank E.A."/>
            <person name="Bowers A."/>
        </authorList>
    </citation>
    <scope>NUCLEOTIDE SEQUENCE [LARGE SCALE GENOMIC DNA]</scope>
    <source>
        <strain evidence="2 3">AFS027647</strain>
    </source>
</reference>
<protein>
    <recommendedName>
        <fullName evidence="4">Anti-sigma factor</fullName>
    </recommendedName>
</protein>
<dbReference type="InterPro" id="IPR038267">
    <property type="entry name" value="ECF_sigma_eff"/>
</dbReference>
<sequence>MDFERYVTNELKRKAESLDPSPNLDNKVQNSFYKYQQLKMKKKASMKKKLLLGFVAAAILIPTGTFAGTTIMDKIVGTPEKARQDTGITEDGYNLVMERIEIAKSIFTEEDFEKYVALLQETYHFYKKVSVVENGERQYTATNRLNDDEEKRDREVMEQLNTYEERINQHFTYTFEQAEQITGFPVKHPTYIPVGHQLVLEEVKAEATLGKPMPLITMRYENQNVKKQPHTSDAELGFTIHQLEIVEGEYKDYFIDRPFDKPFDKPSERGLNFTGDIKKYKLNGYNVTFGEYKESHVRAMKIVVPAREGRNAYQVYINDSMLSKKELEKVLLSVVS</sequence>
<proteinExistence type="predicted"/>
<dbReference type="Proteomes" id="UP000220691">
    <property type="component" value="Unassembled WGS sequence"/>
</dbReference>
<evidence type="ECO:0000313" key="3">
    <source>
        <dbReference type="Proteomes" id="UP000220691"/>
    </source>
</evidence>
<comment type="caution">
    <text evidence="2">The sequence shown here is derived from an EMBL/GenBank/DDBJ whole genome shotgun (WGS) entry which is preliminary data.</text>
</comment>
<keyword evidence="1" id="KW-1133">Transmembrane helix</keyword>
<evidence type="ECO:0000256" key="1">
    <source>
        <dbReference type="SAM" id="Phobius"/>
    </source>
</evidence>